<sequence length="540" mass="61138">MEAMEVGETTNVFTQFVGDNIDLNIVSIQGNTPFHSMGWIKVTSPAPSLPDPQTTAAVHRVKLKALDKAKILRGAEVKILPFTNRTRTGINTITFLPITELASSVTQDQLLLTPGDTLWAAGWVIKAQDPEFPHSNWNGWMKSIHADDVKQRTQIDFLPIIEGDPNDLNTIFTTLKECTRLSADRVTMVTFDLPIWLKAVDIIKQTNLPIIPRLGGFHLLKSYLGSIGNIMEDSGLLELIQLIYPGSTTANHILDGGCFDKAIHAHLLIDASIYQHIMKHAFTEEELCEMRTFMEKVADGKMGARHTDPVVALFKQRFEETFKRLAEGGRMPPLWVQYHYMVDVIKVFIRTERLADHNRHLCCIASRMLDIFAAAGHHQYAKGARLYCQLMKQLETLPAYKETFESFTAHGNHVVRYSSHDWSGTWCDICIEQTLMKSAKSEDGLSRGRMRHSDSGHKCWVLTLNHFSNVNQRMEESVKKHAPLHRDLGKTQMKRDAEAIDLALQWFEENNPFDPDRDKELLVSFSTGFRSTGDDPVNAE</sequence>
<reference evidence="1 2" key="1">
    <citation type="journal article" date="2023" name="Mol. Biol. Evol.">
        <title>Genomics of Secondarily Temperate Adaptation in the Only Non-Antarctic Icefish.</title>
        <authorList>
            <person name="Rivera-Colon A.G."/>
            <person name="Rayamajhi N."/>
            <person name="Minhas B.F."/>
            <person name="Madrigal G."/>
            <person name="Bilyk K.T."/>
            <person name="Yoon V."/>
            <person name="Hune M."/>
            <person name="Gregory S."/>
            <person name="Cheng C.H.C."/>
            <person name="Catchen J.M."/>
        </authorList>
    </citation>
    <scope>NUCLEOTIDE SEQUENCE [LARGE SCALE GENOMIC DNA]</scope>
    <source>
        <tissue evidence="1">White muscle</tissue>
    </source>
</reference>
<evidence type="ECO:0000313" key="1">
    <source>
        <dbReference type="EMBL" id="KAK5913558.1"/>
    </source>
</evidence>
<evidence type="ECO:0000313" key="2">
    <source>
        <dbReference type="Proteomes" id="UP001331515"/>
    </source>
</evidence>
<dbReference type="PANTHER" id="PTHR47018">
    <property type="entry name" value="CXC DOMAIN-CONTAINING PROTEIN-RELATED"/>
    <property type="match status" value="1"/>
</dbReference>
<accession>A0AAN8D8D2</accession>
<proteinExistence type="predicted"/>
<name>A0AAN8D8D2_CHAGU</name>
<comment type="caution">
    <text evidence="1">The sequence shown here is derived from an EMBL/GenBank/DDBJ whole genome shotgun (WGS) entry which is preliminary data.</text>
</comment>
<keyword evidence="2" id="KW-1185">Reference proteome</keyword>
<dbReference type="PANTHER" id="PTHR47018:SF1">
    <property type="entry name" value="TESMIN_TSO1-LIKE CXC DOMAIN-CONTAINING PROTEIN"/>
    <property type="match status" value="1"/>
</dbReference>
<gene>
    <name evidence="1" type="ORF">CgunFtcFv8_008081</name>
</gene>
<organism evidence="1 2">
    <name type="scientific">Champsocephalus gunnari</name>
    <name type="common">Mackerel icefish</name>
    <dbReference type="NCBI Taxonomy" id="52237"/>
    <lineage>
        <taxon>Eukaryota</taxon>
        <taxon>Metazoa</taxon>
        <taxon>Chordata</taxon>
        <taxon>Craniata</taxon>
        <taxon>Vertebrata</taxon>
        <taxon>Euteleostomi</taxon>
        <taxon>Actinopterygii</taxon>
        <taxon>Neopterygii</taxon>
        <taxon>Teleostei</taxon>
        <taxon>Neoteleostei</taxon>
        <taxon>Acanthomorphata</taxon>
        <taxon>Eupercaria</taxon>
        <taxon>Perciformes</taxon>
        <taxon>Notothenioidei</taxon>
        <taxon>Channichthyidae</taxon>
        <taxon>Champsocephalus</taxon>
    </lineage>
</organism>
<dbReference type="AlphaFoldDB" id="A0AAN8D8D2"/>
<dbReference type="EMBL" id="JAURVH010001527">
    <property type="protein sequence ID" value="KAK5913558.1"/>
    <property type="molecule type" value="Genomic_DNA"/>
</dbReference>
<dbReference type="Proteomes" id="UP001331515">
    <property type="component" value="Unassembled WGS sequence"/>
</dbReference>
<protein>
    <submittedName>
        <fullName evidence="1">Uncharacterized protein</fullName>
    </submittedName>
</protein>